<evidence type="ECO:0000313" key="4">
    <source>
        <dbReference type="Proteomes" id="UP000294513"/>
    </source>
</evidence>
<comment type="caution">
    <text evidence="3">The sequence shown here is derived from an EMBL/GenBank/DDBJ whole genome shotgun (WGS) entry which is preliminary data.</text>
</comment>
<dbReference type="Proteomes" id="UP000294513">
    <property type="component" value="Unassembled WGS sequence"/>
</dbReference>
<gene>
    <name evidence="3" type="ORF">E1298_09935</name>
</gene>
<dbReference type="PRINTS" id="PR00081">
    <property type="entry name" value="GDHRDH"/>
</dbReference>
<dbReference type="PROSITE" id="PS00061">
    <property type="entry name" value="ADH_SHORT"/>
    <property type="match status" value="1"/>
</dbReference>
<keyword evidence="2" id="KW-0560">Oxidoreductase</keyword>
<dbReference type="InterPro" id="IPR020904">
    <property type="entry name" value="Sc_DH/Rdtase_CS"/>
</dbReference>
<dbReference type="GO" id="GO:0016491">
    <property type="term" value="F:oxidoreductase activity"/>
    <property type="evidence" value="ECO:0007669"/>
    <property type="project" value="UniProtKB-KW"/>
</dbReference>
<organism evidence="3 4">
    <name type="scientific">Actinomadura rubrisoli</name>
    <dbReference type="NCBI Taxonomy" id="2530368"/>
    <lineage>
        <taxon>Bacteria</taxon>
        <taxon>Bacillati</taxon>
        <taxon>Actinomycetota</taxon>
        <taxon>Actinomycetes</taxon>
        <taxon>Streptosporangiales</taxon>
        <taxon>Thermomonosporaceae</taxon>
        <taxon>Actinomadura</taxon>
    </lineage>
</organism>
<proteinExistence type="inferred from homology"/>
<evidence type="ECO:0000256" key="1">
    <source>
        <dbReference type="ARBA" id="ARBA00006484"/>
    </source>
</evidence>
<evidence type="ECO:0000256" key="2">
    <source>
        <dbReference type="ARBA" id="ARBA00023002"/>
    </source>
</evidence>
<dbReference type="Pfam" id="PF00106">
    <property type="entry name" value="adh_short"/>
    <property type="match status" value="1"/>
</dbReference>
<dbReference type="RefSeq" id="WP_131891508.1">
    <property type="nucleotide sequence ID" value="NZ_SMKU01000033.1"/>
</dbReference>
<dbReference type="SUPFAM" id="SSF51735">
    <property type="entry name" value="NAD(P)-binding Rossmann-fold domains"/>
    <property type="match status" value="1"/>
</dbReference>
<protein>
    <submittedName>
        <fullName evidence="3">SDR family oxidoreductase</fullName>
    </submittedName>
</protein>
<sequence>MRTVLVTGANGGIGAAIVGELHERGHQIIALGRDAARLEDLAVSFPRVVRWVAADLRRPEALAGLVGDVEHLDGLVHNAAVAPVASVADTPYAMWQDVLTVNVVAAAELTRLLLPALRAAAGHVIFINAAPGVHAVPRWSAYAASKAALRELADSLREEEAPNNVRVTTVYPPGTATGLLERVRAEFGQPYDPDAAGSPQSVAAHIVNALESTER</sequence>
<evidence type="ECO:0000313" key="3">
    <source>
        <dbReference type="EMBL" id="TDD93367.1"/>
    </source>
</evidence>
<dbReference type="InterPro" id="IPR036291">
    <property type="entry name" value="NAD(P)-bd_dom_sf"/>
</dbReference>
<dbReference type="AlphaFoldDB" id="A0A4V2YYI6"/>
<reference evidence="3 4" key="1">
    <citation type="submission" date="2019-03" db="EMBL/GenBank/DDBJ databases">
        <title>Draft genome sequences of novel Actinobacteria.</title>
        <authorList>
            <person name="Sahin N."/>
            <person name="Ay H."/>
            <person name="Saygin H."/>
        </authorList>
    </citation>
    <scope>NUCLEOTIDE SEQUENCE [LARGE SCALE GENOMIC DNA]</scope>
    <source>
        <strain evidence="3 4">H3C3</strain>
    </source>
</reference>
<accession>A0A4V2YYI6</accession>
<dbReference type="InterPro" id="IPR002347">
    <property type="entry name" value="SDR_fam"/>
</dbReference>
<name>A0A4V2YYI6_9ACTN</name>
<comment type="similarity">
    <text evidence="1">Belongs to the short-chain dehydrogenases/reductases (SDR) family.</text>
</comment>
<dbReference type="Gene3D" id="3.40.50.720">
    <property type="entry name" value="NAD(P)-binding Rossmann-like Domain"/>
    <property type="match status" value="1"/>
</dbReference>
<dbReference type="PANTHER" id="PTHR44196:SF1">
    <property type="entry name" value="DEHYDROGENASE_REDUCTASE SDR FAMILY MEMBER 7B"/>
    <property type="match status" value="1"/>
</dbReference>
<dbReference type="NCBIfam" id="NF006073">
    <property type="entry name" value="PRK08219.1"/>
    <property type="match status" value="1"/>
</dbReference>
<dbReference type="OrthoDB" id="158573at2"/>
<dbReference type="EMBL" id="SMKU01000033">
    <property type="protein sequence ID" value="TDD93367.1"/>
    <property type="molecule type" value="Genomic_DNA"/>
</dbReference>
<keyword evidence="4" id="KW-1185">Reference proteome</keyword>
<dbReference type="GO" id="GO:0016020">
    <property type="term" value="C:membrane"/>
    <property type="evidence" value="ECO:0007669"/>
    <property type="project" value="TreeGrafter"/>
</dbReference>
<dbReference type="PANTHER" id="PTHR44196">
    <property type="entry name" value="DEHYDROGENASE/REDUCTASE SDR FAMILY MEMBER 7B"/>
    <property type="match status" value="1"/>
</dbReference>